<dbReference type="Proteomes" id="UP000515275">
    <property type="component" value="Chromosome"/>
</dbReference>
<keyword evidence="6 11" id="KW-0547">Nucleotide-binding</keyword>
<dbReference type="NCBIfam" id="NF006830">
    <property type="entry name" value="PRK09355.1"/>
    <property type="match status" value="1"/>
</dbReference>
<evidence type="ECO:0000256" key="10">
    <source>
        <dbReference type="ARBA" id="ARBA00022977"/>
    </source>
</evidence>
<evidence type="ECO:0000256" key="1">
    <source>
        <dbReference type="ARBA" id="ARBA00001771"/>
    </source>
</evidence>
<feature type="binding site" evidence="11">
    <location>
        <position position="191"/>
    </location>
    <ligand>
        <name>substrate</name>
    </ligand>
</feature>
<comment type="function">
    <text evidence="11">Catalyzes the phosphorylation of the hydroxyl group of 4-methyl-5-beta-hydroxyethylthiazole (THZ).</text>
</comment>
<dbReference type="CDD" id="cd01170">
    <property type="entry name" value="THZ_kinase"/>
    <property type="match status" value="1"/>
</dbReference>
<name>A0A7G7YM93_9CORY</name>
<dbReference type="Pfam" id="PF02110">
    <property type="entry name" value="HK"/>
    <property type="match status" value="1"/>
</dbReference>
<keyword evidence="7 11" id="KW-0418">Kinase</keyword>
<dbReference type="EMBL" id="CP046883">
    <property type="protein sequence ID" value="QNH95613.1"/>
    <property type="molecule type" value="Genomic_DNA"/>
</dbReference>
<dbReference type="InterPro" id="IPR029056">
    <property type="entry name" value="Ribokinase-like"/>
</dbReference>
<organism evidence="12 13">
    <name type="scientific">Corynebacterium anserum</name>
    <dbReference type="NCBI Taxonomy" id="2684406"/>
    <lineage>
        <taxon>Bacteria</taxon>
        <taxon>Bacillati</taxon>
        <taxon>Actinomycetota</taxon>
        <taxon>Actinomycetes</taxon>
        <taxon>Mycobacteriales</taxon>
        <taxon>Corynebacteriaceae</taxon>
        <taxon>Corynebacterium</taxon>
    </lineage>
</organism>
<feature type="binding site" evidence="11">
    <location>
        <position position="164"/>
    </location>
    <ligand>
        <name>ATP</name>
        <dbReference type="ChEBI" id="CHEBI:30616"/>
    </ligand>
</feature>
<evidence type="ECO:0000256" key="3">
    <source>
        <dbReference type="ARBA" id="ARBA00004868"/>
    </source>
</evidence>
<protein>
    <recommendedName>
        <fullName evidence="11">Hydroxyethylthiazole kinase</fullName>
        <ecNumber evidence="11">2.7.1.50</ecNumber>
    </recommendedName>
    <alternativeName>
        <fullName evidence="11">4-methyl-5-beta-hydroxyethylthiazole kinase</fullName>
        <shortName evidence="11">TH kinase</shortName>
        <shortName evidence="11">Thz kinase</shortName>
    </alternativeName>
</protein>
<evidence type="ECO:0000256" key="8">
    <source>
        <dbReference type="ARBA" id="ARBA00022840"/>
    </source>
</evidence>
<feature type="binding site" evidence="11">
    <location>
        <position position="118"/>
    </location>
    <ligand>
        <name>ATP</name>
        <dbReference type="ChEBI" id="CHEBI:30616"/>
    </ligand>
</feature>
<keyword evidence="4 11" id="KW-0808">Transferase</keyword>
<evidence type="ECO:0000256" key="7">
    <source>
        <dbReference type="ARBA" id="ARBA00022777"/>
    </source>
</evidence>
<evidence type="ECO:0000313" key="12">
    <source>
        <dbReference type="EMBL" id="QNH95613.1"/>
    </source>
</evidence>
<comment type="catalytic activity">
    <reaction evidence="1 11">
        <text>5-(2-hydroxyethyl)-4-methylthiazole + ATP = 4-methyl-5-(2-phosphooxyethyl)-thiazole + ADP + H(+)</text>
        <dbReference type="Rhea" id="RHEA:24212"/>
        <dbReference type="ChEBI" id="CHEBI:15378"/>
        <dbReference type="ChEBI" id="CHEBI:17957"/>
        <dbReference type="ChEBI" id="CHEBI:30616"/>
        <dbReference type="ChEBI" id="CHEBI:58296"/>
        <dbReference type="ChEBI" id="CHEBI:456216"/>
        <dbReference type="EC" id="2.7.1.50"/>
    </reaction>
</comment>
<dbReference type="InterPro" id="IPR000417">
    <property type="entry name" value="Hyethyz_kinase"/>
</dbReference>
<comment type="cofactor">
    <cofactor evidence="2 11">
        <name>Mg(2+)</name>
        <dbReference type="ChEBI" id="CHEBI:18420"/>
    </cofactor>
</comment>
<dbReference type="GO" id="GO:0009228">
    <property type="term" value="P:thiamine biosynthetic process"/>
    <property type="evidence" value="ECO:0007669"/>
    <property type="project" value="UniProtKB-KW"/>
</dbReference>
<dbReference type="PIRSF" id="PIRSF000513">
    <property type="entry name" value="Thz_kinase"/>
    <property type="match status" value="1"/>
</dbReference>
<dbReference type="PRINTS" id="PR01099">
    <property type="entry name" value="HYETHTZKNASE"/>
</dbReference>
<evidence type="ECO:0000256" key="6">
    <source>
        <dbReference type="ARBA" id="ARBA00022741"/>
    </source>
</evidence>
<evidence type="ECO:0000313" key="13">
    <source>
        <dbReference type="Proteomes" id="UP000515275"/>
    </source>
</evidence>
<dbReference type="Gene3D" id="3.40.1190.20">
    <property type="match status" value="1"/>
</dbReference>
<dbReference type="AlphaFoldDB" id="A0A7G7YM93"/>
<dbReference type="RefSeq" id="WP_185769172.1">
    <property type="nucleotide sequence ID" value="NZ_CP046883.1"/>
</dbReference>
<proteinExistence type="inferred from homology"/>
<keyword evidence="13" id="KW-1185">Reference proteome</keyword>
<comment type="similarity">
    <text evidence="11">Belongs to the Thz kinase family.</text>
</comment>
<dbReference type="HAMAP" id="MF_00228">
    <property type="entry name" value="Thz_kinase"/>
    <property type="match status" value="1"/>
</dbReference>
<evidence type="ECO:0000256" key="4">
    <source>
        <dbReference type="ARBA" id="ARBA00022679"/>
    </source>
</evidence>
<dbReference type="KEGG" id="cans:GP473_01985"/>
<dbReference type="UniPathway" id="UPA00060">
    <property type="reaction ID" value="UER00139"/>
</dbReference>
<dbReference type="SUPFAM" id="SSF53613">
    <property type="entry name" value="Ribokinase-like"/>
    <property type="match status" value="1"/>
</dbReference>
<keyword evidence="8 11" id="KW-0067">ATP-binding</keyword>
<sequence>MHVLSCAIEQMRRQAPLVQCLTNSVVMEVTANVLLAAGAQPAMVDTPEESFQFAQLASGVLLNSGTPSAHQYEGMREAVRGAREADTPWVLDPVGAGALQRRTEFLHQIVTENPTAIRGNASEIIALAGMGHGGRGVDSTDGVEAAAEAARALARTTGGVVAVSGPKDLIVSEGRVTWVHSGHAMLQKVIGTGCSLGALTAAYLGVTRGGSLPEDDGRELSHHDLVVAAHAHTGAAAQLAMYGRTQSGKAVPDGPGTFAAAWLDGLFQLTPEEMVDLVSIEETTEEI</sequence>
<comment type="pathway">
    <text evidence="3 11">Cofactor biosynthesis; thiamine diphosphate biosynthesis; 4-methyl-5-(2-phosphoethyl)-thiazole from 5-(2-hydroxyethyl)-4-methylthiazole: step 1/1.</text>
</comment>
<dbReference type="GO" id="GO:0004417">
    <property type="term" value="F:hydroxyethylthiazole kinase activity"/>
    <property type="evidence" value="ECO:0007669"/>
    <property type="project" value="UniProtKB-UniRule"/>
</dbReference>
<dbReference type="GO" id="GO:0005524">
    <property type="term" value="F:ATP binding"/>
    <property type="evidence" value="ECO:0007669"/>
    <property type="project" value="UniProtKB-UniRule"/>
</dbReference>
<accession>A0A7G7YM93</accession>
<feature type="binding site" evidence="11">
    <location>
        <position position="43"/>
    </location>
    <ligand>
        <name>substrate</name>
    </ligand>
</feature>
<reference evidence="12 13" key="1">
    <citation type="submission" date="2019-12" db="EMBL/GenBank/DDBJ databases">
        <title>Corynebacterium sp. nov., isolated from feces of the Anser Albifrons in China.</title>
        <authorList>
            <person name="Liu Q."/>
        </authorList>
    </citation>
    <scope>NUCLEOTIDE SEQUENCE [LARGE SCALE GENOMIC DNA]</scope>
    <source>
        <strain evidence="12 13">23H37-10</strain>
    </source>
</reference>
<keyword evidence="10 11" id="KW-0784">Thiamine biosynthesis</keyword>
<keyword evidence="5 11" id="KW-0479">Metal-binding</keyword>
<dbReference type="EC" id="2.7.1.50" evidence="11"/>
<gene>
    <name evidence="11 12" type="primary">thiM</name>
    <name evidence="12" type="ORF">GP473_01985</name>
</gene>
<keyword evidence="9 11" id="KW-0460">Magnesium</keyword>
<evidence type="ECO:0000256" key="9">
    <source>
        <dbReference type="ARBA" id="ARBA00022842"/>
    </source>
</evidence>
<evidence type="ECO:0000256" key="11">
    <source>
        <dbReference type="HAMAP-Rule" id="MF_00228"/>
    </source>
</evidence>
<evidence type="ECO:0000256" key="2">
    <source>
        <dbReference type="ARBA" id="ARBA00001946"/>
    </source>
</evidence>
<dbReference type="GO" id="GO:0009229">
    <property type="term" value="P:thiamine diphosphate biosynthetic process"/>
    <property type="evidence" value="ECO:0007669"/>
    <property type="project" value="UniProtKB-UniRule"/>
</dbReference>
<dbReference type="GO" id="GO:0000287">
    <property type="term" value="F:magnesium ion binding"/>
    <property type="evidence" value="ECO:0007669"/>
    <property type="project" value="UniProtKB-UniRule"/>
</dbReference>
<evidence type="ECO:0000256" key="5">
    <source>
        <dbReference type="ARBA" id="ARBA00022723"/>
    </source>
</evidence>